<dbReference type="PANTHER" id="PTHR48152:SF3">
    <property type="entry name" value="DUF946 FAMILY PROTEIN (DUF946)"/>
    <property type="match status" value="1"/>
</dbReference>
<feature type="non-terminal residue" evidence="1">
    <location>
        <position position="1"/>
    </location>
</feature>
<dbReference type="AlphaFoldDB" id="A0A2R6PIA7"/>
<protein>
    <submittedName>
        <fullName evidence="1">Lysine-specific demethylase</fullName>
    </submittedName>
</protein>
<dbReference type="GO" id="GO:0032259">
    <property type="term" value="P:methylation"/>
    <property type="evidence" value="ECO:0007669"/>
    <property type="project" value="UniProtKB-KW"/>
</dbReference>
<accession>A0A2R6PIA7</accession>
<keyword evidence="2" id="KW-1185">Reference proteome</keyword>
<gene>
    <name evidence="1" type="ORF">CEY00_Acc29027</name>
</gene>
<dbReference type="InterPro" id="IPR009291">
    <property type="entry name" value="Vps62"/>
</dbReference>
<reference evidence="2" key="2">
    <citation type="journal article" date="2018" name="BMC Genomics">
        <title>A manually annotated Actinidia chinensis var. chinensis (kiwifruit) genome highlights the challenges associated with draft genomes and gene prediction in plants.</title>
        <authorList>
            <person name="Pilkington S.M."/>
            <person name="Crowhurst R."/>
            <person name="Hilario E."/>
            <person name="Nardozza S."/>
            <person name="Fraser L."/>
            <person name="Peng Y."/>
            <person name="Gunaseelan K."/>
            <person name="Simpson R."/>
            <person name="Tahir J."/>
            <person name="Deroles S.C."/>
            <person name="Templeton K."/>
            <person name="Luo Z."/>
            <person name="Davy M."/>
            <person name="Cheng C."/>
            <person name="McNeilage M."/>
            <person name="Scaglione D."/>
            <person name="Liu Y."/>
            <person name="Zhang Q."/>
            <person name="Datson P."/>
            <person name="De Silva N."/>
            <person name="Gardiner S.E."/>
            <person name="Bassett H."/>
            <person name="Chagne D."/>
            <person name="McCallum J."/>
            <person name="Dzierzon H."/>
            <person name="Deng C."/>
            <person name="Wang Y.Y."/>
            <person name="Barron L."/>
            <person name="Manako K."/>
            <person name="Bowen J."/>
            <person name="Foster T.M."/>
            <person name="Erridge Z.A."/>
            <person name="Tiffin H."/>
            <person name="Waite C.N."/>
            <person name="Davies K.M."/>
            <person name="Grierson E.P."/>
            <person name="Laing W.A."/>
            <person name="Kirk R."/>
            <person name="Chen X."/>
            <person name="Wood M."/>
            <person name="Montefiori M."/>
            <person name="Brummell D.A."/>
            <person name="Schwinn K.E."/>
            <person name="Catanach A."/>
            <person name="Fullerton C."/>
            <person name="Li D."/>
            <person name="Meiyalaghan S."/>
            <person name="Nieuwenhuizen N."/>
            <person name="Read N."/>
            <person name="Prakash R."/>
            <person name="Hunter D."/>
            <person name="Zhang H."/>
            <person name="McKenzie M."/>
            <person name="Knabel M."/>
            <person name="Harris A."/>
            <person name="Allan A.C."/>
            <person name="Gleave A."/>
            <person name="Chen A."/>
            <person name="Janssen B.J."/>
            <person name="Plunkett B."/>
            <person name="Ampomah-Dwamena C."/>
            <person name="Voogd C."/>
            <person name="Leif D."/>
            <person name="Lafferty D."/>
            <person name="Souleyre E.J.F."/>
            <person name="Varkonyi-Gasic E."/>
            <person name="Gambi F."/>
            <person name="Hanley J."/>
            <person name="Yao J.L."/>
            <person name="Cheung J."/>
            <person name="David K.M."/>
            <person name="Warren B."/>
            <person name="Marsh K."/>
            <person name="Snowden K.C."/>
            <person name="Lin-Wang K."/>
            <person name="Brian L."/>
            <person name="Martinez-Sanchez M."/>
            <person name="Wang M."/>
            <person name="Ileperuma N."/>
            <person name="Macnee N."/>
            <person name="Campin R."/>
            <person name="McAtee P."/>
            <person name="Drummond R.S.M."/>
            <person name="Espley R.V."/>
            <person name="Ireland H.S."/>
            <person name="Wu R."/>
            <person name="Atkinson R.G."/>
            <person name="Karunairetnam S."/>
            <person name="Bulley S."/>
            <person name="Chunkath S."/>
            <person name="Hanley Z."/>
            <person name="Storey R."/>
            <person name="Thrimawithana A.H."/>
            <person name="Thomson S."/>
            <person name="David C."/>
            <person name="Testolin R."/>
            <person name="Huang H."/>
            <person name="Hellens R.P."/>
            <person name="Schaffer R.J."/>
        </authorList>
    </citation>
    <scope>NUCLEOTIDE SEQUENCE [LARGE SCALE GENOMIC DNA]</scope>
    <source>
        <strain evidence="2">cv. Red5</strain>
    </source>
</reference>
<keyword evidence="1" id="KW-0808">Transferase</keyword>
<evidence type="ECO:0000313" key="2">
    <source>
        <dbReference type="Proteomes" id="UP000241394"/>
    </source>
</evidence>
<evidence type="ECO:0000313" key="1">
    <source>
        <dbReference type="EMBL" id="PSR91612.1"/>
    </source>
</evidence>
<dbReference type="EMBL" id="NKQK01000025">
    <property type="protein sequence ID" value="PSR91612.1"/>
    <property type="molecule type" value="Genomic_DNA"/>
</dbReference>
<keyword evidence="1" id="KW-0489">Methyltransferase</keyword>
<dbReference type="Proteomes" id="UP000241394">
    <property type="component" value="Chromosome LG25"/>
</dbReference>
<sequence>VEGRVCSSREAKLEFLKLKRLQRMKPEPLTNTTYVSNMITRSGGDALRASASCGTRFHGNANTFSRSGGASNEKDAFSKRNVAKFDLNDLEWTAKIPECPVYCPSNKPVTYSSRNGHAFYPKPGLVLQGSGGIGIRNDTAKSDNLVDTGARYSVISAEHLGDEIVEPPWLNYLKEWGPKVTYELGVEIEKVKGALSGNLKTVFERLVSILPDEVLGEEGPTGPKMKKSWDGDEVV</sequence>
<organism evidence="1 2">
    <name type="scientific">Actinidia chinensis var. chinensis</name>
    <name type="common">Chinese soft-hair kiwi</name>
    <dbReference type="NCBI Taxonomy" id="1590841"/>
    <lineage>
        <taxon>Eukaryota</taxon>
        <taxon>Viridiplantae</taxon>
        <taxon>Streptophyta</taxon>
        <taxon>Embryophyta</taxon>
        <taxon>Tracheophyta</taxon>
        <taxon>Spermatophyta</taxon>
        <taxon>Magnoliopsida</taxon>
        <taxon>eudicotyledons</taxon>
        <taxon>Gunneridae</taxon>
        <taxon>Pentapetalae</taxon>
        <taxon>asterids</taxon>
        <taxon>Ericales</taxon>
        <taxon>Actinidiaceae</taxon>
        <taxon>Actinidia</taxon>
    </lineage>
</organism>
<dbReference type="InParanoid" id="A0A2R6PIA7"/>
<dbReference type="GO" id="GO:0008168">
    <property type="term" value="F:methyltransferase activity"/>
    <property type="evidence" value="ECO:0007669"/>
    <property type="project" value="UniProtKB-KW"/>
</dbReference>
<name>A0A2R6PIA7_ACTCC</name>
<dbReference type="PANTHER" id="PTHR48152">
    <property type="entry name" value="F1C9.34 PROTEIN"/>
    <property type="match status" value="1"/>
</dbReference>
<dbReference type="Gramene" id="PSR91612">
    <property type="protein sequence ID" value="PSR91612"/>
    <property type="gene ID" value="CEY00_Acc29027"/>
</dbReference>
<dbReference type="OrthoDB" id="188042at2759"/>
<comment type="caution">
    <text evidence="1">The sequence shown here is derived from an EMBL/GenBank/DDBJ whole genome shotgun (WGS) entry which is preliminary data.</text>
</comment>
<dbReference type="STRING" id="1590841.A0A2R6PIA7"/>
<reference evidence="1 2" key="1">
    <citation type="submission" date="2017-07" db="EMBL/GenBank/DDBJ databases">
        <title>An improved, manually edited Actinidia chinensis var. chinensis (kiwifruit) genome highlights the challenges associated with draft genomes and gene prediction in plants.</title>
        <authorList>
            <person name="Pilkington S."/>
            <person name="Crowhurst R."/>
            <person name="Hilario E."/>
            <person name="Nardozza S."/>
            <person name="Fraser L."/>
            <person name="Peng Y."/>
            <person name="Gunaseelan K."/>
            <person name="Simpson R."/>
            <person name="Tahir J."/>
            <person name="Deroles S."/>
            <person name="Templeton K."/>
            <person name="Luo Z."/>
            <person name="Davy M."/>
            <person name="Cheng C."/>
            <person name="Mcneilage M."/>
            <person name="Scaglione D."/>
            <person name="Liu Y."/>
            <person name="Zhang Q."/>
            <person name="Datson P."/>
            <person name="De Silva N."/>
            <person name="Gardiner S."/>
            <person name="Bassett H."/>
            <person name="Chagne D."/>
            <person name="Mccallum J."/>
            <person name="Dzierzon H."/>
            <person name="Deng C."/>
            <person name="Wang Y.-Y."/>
            <person name="Barron N."/>
            <person name="Manako K."/>
            <person name="Bowen J."/>
            <person name="Foster T."/>
            <person name="Erridge Z."/>
            <person name="Tiffin H."/>
            <person name="Waite C."/>
            <person name="Davies K."/>
            <person name="Grierson E."/>
            <person name="Laing W."/>
            <person name="Kirk R."/>
            <person name="Chen X."/>
            <person name="Wood M."/>
            <person name="Montefiori M."/>
            <person name="Brummell D."/>
            <person name="Schwinn K."/>
            <person name="Catanach A."/>
            <person name="Fullerton C."/>
            <person name="Li D."/>
            <person name="Meiyalaghan S."/>
            <person name="Nieuwenhuizen N."/>
            <person name="Read N."/>
            <person name="Prakash R."/>
            <person name="Hunter D."/>
            <person name="Zhang H."/>
            <person name="Mckenzie M."/>
            <person name="Knabel M."/>
            <person name="Harris A."/>
            <person name="Allan A."/>
            <person name="Chen A."/>
            <person name="Janssen B."/>
            <person name="Plunkett B."/>
            <person name="Dwamena C."/>
            <person name="Voogd C."/>
            <person name="Leif D."/>
            <person name="Lafferty D."/>
            <person name="Souleyre E."/>
            <person name="Varkonyi-Gasic E."/>
            <person name="Gambi F."/>
            <person name="Hanley J."/>
            <person name="Yao J.-L."/>
            <person name="Cheung J."/>
            <person name="David K."/>
            <person name="Warren B."/>
            <person name="Marsh K."/>
            <person name="Snowden K."/>
            <person name="Lin-Wang K."/>
            <person name="Brian L."/>
            <person name="Martinez-Sanchez M."/>
            <person name="Wang M."/>
            <person name="Ileperuma N."/>
            <person name="Macnee N."/>
            <person name="Campin R."/>
            <person name="Mcatee P."/>
            <person name="Drummond R."/>
            <person name="Espley R."/>
            <person name="Ireland H."/>
            <person name="Wu R."/>
            <person name="Atkinson R."/>
            <person name="Karunairetnam S."/>
            <person name="Bulley S."/>
            <person name="Chunkath S."/>
            <person name="Hanley Z."/>
            <person name="Storey R."/>
            <person name="Thrimawithana A."/>
            <person name="Thomson S."/>
            <person name="David C."/>
            <person name="Testolin R."/>
        </authorList>
    </citation>
    <scope>NUCLEOTIDE SEQUENCE [LARGE SCALE GENOMIC DNA]</scope>
    <source>
        <strain evidence="2">cv. Red5</strain>
        <tissue evidence="1">Young leaf</tissue>
    </source>
</reference>
<dbReference type="Pfam" id="PF06101">
    <property type="entry name" value="Vps62"/>
    <property type="match status" value="1"/>
</dbReference>
<proteinExistence type="predicted"/>